<proteinExistence type="predicted"/>
<name>A0A8S5QJN3_9CAUD</name>
<accession>A0A8S5QJN3</accession>
<reference evidence="1" key="1">
    <citation type="journal article" date="2021" name="Proc. Natl. Acad. Sci. U.S.A.">
        <title>A Catalog of Tens of Thousands of Viruses from Human Metagenomes Reveals Hidden Associations with Chronic Diseases.</title>
        <authorList>
            <person name="Tisza M.J."/>
            <person name="Buck C.B."/>
        </authorList>
    </citation>
    <scope>NUCLEOTIDE SEQUENCE</scope>
    <source>
        <strain evidence="1">CtiOl67</strain>
    </source>
</reference>
<dbReference type="EMBL" id="BK015666">
    <property type="protein sequence ID" value="DAE18989.1"/>
    <property type="molecule type" value="Genomic_DNA"/>
</dbReference>
<protein>
    <submittedName>
        <fullName evidence="1">Uncharacterized protein</fullName>
    </submittedName>
</protein>
<evidence type="ECO:0000313" key="1">
    <source>
        <dbReference type="EMBL" id="DAE18989.1"/>
    </source>
</evidence>
<sequence>MELQKLKQAISSTNPELRDAYTHWIETVISKQGWLSRQSVIAAQEIVDKFANHDLDKALNLIHVADINGYRDMSWAVNNFKSASNIHSNLNISRKIVISEETKNYLDSTFGKESIEFIFKQIESYCNEKHIIYNDANVLAWFKRSEESGIITRIKKKPQMTSIL</sequence>
<organism evidence="1">
    <name type="scientific">Siphoviridae sp. ctiOl67</name>
    <dbReference type="NCBI Taxonomy" id="2825622"/>
    <lineage>
        <taxon>Viruses</taxon>
        <taxon>Duplodnaviria</taxon>
        <taxon>Heunggongvirae</taxon>
        <taxon>Uroviricota</taxon>
        <taxon>Caudoviricetes</taxon>
    </lineage>
</organism>